<gene>
    <name evidence="1" type="ORF">LCL61_03320</name>
</gene>
<sequence length="53" mass="5899">MCGPGADRRTDAERHFLARLGDWWYRGEYTVEEAPAGAGVTRRVYDVGEALIG</sequence>
<dbReference type="Proteomes" id="UP001456344">
    <property type="component" value="Chromosome"/>
</dbReference>
<dbReference type="EMBL" id="CP150484">
    <property type="protein sequence ID" value="WYW14575.1"/>
    <property type="molecule type" value="Genomic_DNA"/>
</dbReference>
<proteinExistence type="predicted"/>
<organism evidence="1 2">
    <name type="scientific">Amycolatopsis coloradensis</name>
    <dbReference type="NCBI Taxonomy" id="76021"/>
    <lineage>
        <taxon>Bacteria</taxon>
        <taxon>Bacillati</taxon>
        <taxon>Actinomycetota</taxon>
        <taxon>Actinomycetes</taxon>
        <taxon>Pseudonocardiales</taxon>
        <taxon>Pseudonocardiaceae</taxon>
        <taxon>Amycolatopsis</taxon>
    </lineage>
</organism>
<name>A0ACD5B5H0_9PSEU</name>
<reference evidence="1" key="1">
    <citation type="submission" date="2023-10" db="EMBL/GenBank/DDBJ databases">
        <title>Whole genome sequencing of actinobacterial strain Amycolatopsis sp. (BCA-696) identifies the underlying plant growth-promoting genes.</title>
        <authorList>
            <person name="Gandham P."/>
            <person name="Vadla N."/>
            <person name="Saji A."/>
            <person name="Srinivas V."/>
            <person name="Ruperao P."/>
            <person name="Selvanayagam S."/>
            <person name="Saxena R.K."/>
            <person name="Rathore A."/>
            <person name="Gopalakrishnan S."/>
            <person name="Thakur V."/>
        </authorList>
    </citation>
    <scope>NUCLEOTIDE SEQUENCE</scope>
    <source>
        <strain evidence="1">BCA-696</strain>
    </source>
</reference>
<evidence type="ECO:0000313" key="2">
    <source>
        <dbReference type="Proteomes" id="UP001456344"/>
    </source>
</evidence>
<evidence type="ECO:0000313" key="1">
    <source>
        <dbReference type="EMBL" id="WYW14575.1"/>
    </source>
</evidence>
<accession>A0ACD5B5H0</accession>
<protein>
    <submittedName>
        <fullName evidence="1">Uncharacterized protein</fullName>
    </submittedName>
</protein>
<keyword evidence="2" id="KW-1185">Reference proteome</keyword>